<gene>
    <name evidence="4" type="ORF">ADN00_11075</name>
</gene>
<evidence type="ECO:0000259" key="3">
    <source>
        <dbReference type="Pfam" id="PF06439"/>
    </source>
</evidence>
<organism evidence="4 5">
    <name type="scientific">Ornatilinea apprima</name>
    <dbReference type="NCBI Taxonomy" id="1134406"/>
    <lineage>
        <taxon>Bacteria</taxon>
        <taxon>Bacillati</taxon>
        <taxon>Chloroflexota</taxon>
        <taxon>Anaerolineae</taxon>
        <taxon>Anaerolineales</taxon>
        <taxon>Anaerolineaceae</taxon>
        <taxon>Ornatilinea</taxon>
    </lineage>
</organism>
<dbReference type="AlphaFoldDB" id="A0A0P6X1Y0"/>
<dbReference type="GO" id="GO:0016787">
    <property type="term" value="F:hydrolase activity"/>
    <property type="evidence" value="ECO:0007669"/>
    <property type="project" value="InterPro"/>
</dbReference>
<evidence type="ECO:0000256" key="1">
    <source>
        <dbReference type="SAM" id="MobiDB-lite"/>
    </source>
</evidence>
<dbReference type="InterPro" id="IPR010496">
    <property type="entry name" value="AL/BT2_dom"/>
</dbReference>
<proteinExistence type="predicted"/>
<protein>
    <recommendedName>
        <fullName evidence="3">3-keto-alpha-glucoside-1,2-lyase/3-keto-2-hydroxy-glucal hydratase domain-containing protein</fullName>
    </recommendedName>
</protein>
<keyword evidence="2" id="KW-0732">Signal</keyword>
<sequence>MTKKSLLWMLALVLLLSACAPKPAQETDAQMATRVAQILTAQPTSTIDPVLALSLTPGLDIQPIEMATATLQVEPTLPPTATAMPTETPAPTETPVPTETPTITPTLPPTSTPPSTDPRSVLGSPSSTDSMDNNTKWNWPVGSSEFASNEFKDGHMNLIGKAEIETDGPTGWILANTQTATNMYVEATYKTTACDGRDAYGIIFRVPVLSEADRGYIYEISCEGEFRLWKWDGKDGTSGKYTSLIAWQKPKGSAEGAINIGDNATNRLGVLVKDDLITVYVNGFKLGEARDGQFVAGNFGLVINPQKTEKFTVQIDEMSYWLNP</sequence>
<dbReference type="EMBL" id="LGCL01000025">
    <property type="protein sequence ID" value="KPL76507.1"/>
    <property type="molecule type" value="Genomic_DNA"/>
</dbReference>
<dbReference type="PROSITE" id="PS51257">
    <property type="entry name" value="PROKAR_LIPOPROTEIN"/>
    <property type="match status" value="1"/>
</dbReference>
<name>A0A0P6X1Y0_9CHLR</name>
<dbReference type="RefSeq" id="WP_075063076.1">
    <property type="nucleotide sequence ID" value="NZ_LGCL01000025.1"/>
</dbReference>
<comment type="caution">
    <text evidence="4">The sequence shown here is derived from an EMBL/GenBank/DDBJ whole genome shotgun (WGS) entry which is preliminary data.</text>
</comment>
<feature type="compositionally biased region" description="Low complexity" evidence="1">
    <location>
        <begin position="79"/>
        <end position="105"/>
    </location>
</feature>
<keyword evidence="5" id="KW-1185">Reference proteome</keyword>
<dbReference type="PATRIC" id="fig|1134406.4.peg.911"/>
<dbReference type="STRING" id="1134406.ADN00_11075"/>
<reference evidence="4 5" key="1">
    <citation type="submission" date="2015-07" db="EMBL/GenBank/DDBJ databases">
        <title>Genome sequence of Ornatilinea apprima DSM 23815.</title>
        <authorList>
            <person name="Hemp J."/>
            <person name="Ward L.M."/>
            <person name="Pace L.A."/>
            <person name="Fischer W.W."/>
        </authorList>
    </citation>
    <scope>NUCLEOTIDE SEQUENCE [LARGE SCALE GENOMIC DNA]</scope>
    <source>
        <strain evidence="4 5">P3M-1</strain>
    </source>
</reference>
<evidence type="ECO:0000256" key="2">
    <source>
        <dbReference type="SAM" id="SignalP"/>
    </source>
</evidence>
<feature type="region of interest" description="Disordered" evidence="1">
    <location>
        <begin position="77"/>
        <end position="135"/>
    </location>
</feature>
<feature type="compositionally biased region" description="Polar residues" evidence="1">
    <location>
        <begin position="123"/>
        <end position="135"/>
    </location>
</feature>
<dbReference type="Gene3D" id="2.60.120.560">
    <property type="entry name" value="Exo-inulinase, domain 1"/>
    <property type="match status" value="1"/>
</dbReference>
<feature type="chain" id="PRO_5006132782" description="3-keto-alpha-glucoside-1,2-lyase/3-keto-2-hydroxy-glucal hydratase domain-containing protein" evidence="2">
    <location>
        <begin position="25"/>
        <end position="324"/>
    </location>
</feature>
<evidence type="ECO:0000313" key="4">
    <source>
        <dbReference type="EMBL" id="KPL76507.1"/>
    </source>
</evidence>
<dbReference type="Proteomes" id="UP000050417">
    <property type="component" value="Unassembled WGS sequence"/>
</dbReference>
<feature type="domain" description="3-keto-alpha-glucoside-1,2-lyase/3-keto-2-hydroxy-glucal hydratase" evidence="3">
    <location>
        <begin position="136"/>
        <end position="293"/>
    </location>
</feature>
<feature type="compositionally biased region" description="Pro residues" evidence="1">
    <location>
        <begin position="106"/>
        <end position="116"/>
    </location>
</feature>
<accession>A0A0P6X1Y0</accession>
<evidence type="ECO:0000313" key="5">
    <source>
        <dbReference type="Proteomes" id="UP000050417"/>
    </source>
</evidence>
<feature type="signal peptide" evidence="2">
    <location>
        <begin position="1"/>
        <end position="24"/>
    </location>
</feature>
<dbReference type="Pfam" id="PF06439">
    <property type="entry name" value="3keto-disac_hyd"/>
    <property type="match status" value="1"/>
</dbReference>
<dbReference type="OrthoDB" id="164037at2"/>